<feature type="region of interest" description="Disordered" evidence="1">
    <location>
        <begin position="47"/>
        <end position="94"/>
    </location>
</feature>
<protein>
    <recommendedName>
        <fullName evidence="4">CCHC-type domain-containing protein</fullName>
    </recommendedName>
</protein>
<dbReference type="Proteomes" id="UP000821837">
    <property type="component" value="Chromosome 10"/>
</dbReference>
<name>A0A9D4QD51_RHISA</name>
<dbReference type="AlphaFoldDB" id="A0A9D4QD51"/>
<feature type="region of interest" description="Disordered" evidence="1">
    <location>
        <begin position="505"/>
        <end position="525"/>
    </location>
</feature>
<evidence type="ECO:0000256" key="1">
    <source>
        <dbReference type="SAM" id="MobiDB-lite"/>
    </source>
</evidence>
<dbReference type="EMBL" id="JABSTV010001246">
    <property type="protein sequence ID" value="KAH7975599.1"/>
    <property type="molecule type" value="Genomic_DNA"/>
</dbReference>
<evidence type="ECO:0000313" key="2">
    <source>
        <dbReference type="EMBL" id="KAH7975599.1"/>
    </source>
</evidence>
<dbReference type="VEuPathDB" id="VectorBase:RSAN_031785"/>
<reference evidence="2" key="1">
    <citation type="journal article" date="2020" name="Cell">
        <title>Large-Scale Comparative Analyses of Tick Genomes Elucidate Their Genetic Diversity and Vector Capacities.</title>
        <authorList>
            <consortium name="Tick Genome and Microbiome Consortium (TIGMIC)"/>
            <person name="Jia N."/>
            <person name="Wang J."/>
            <person name="Shi W."/>
            <person name="Du L."/>
            <person name="Sun Y."/>
            <person name="Zhan W."/>
            <person name="Jiang J.F."/>
            <person name="Wang Q."/>
            <person name="Zhang B."/>
            <person name="Ji P."/>
            <person name="Bell-Sakyi L."/>
            <person name="Cui X.M."/>
            <person name="Yuan T.T."/>
            <person name="Jiang B.G."/>
            <person name="Yang W.F."/>
            <person name="Lam T.T."/>
            <person name="Chang Q.C."/>
            <person name="Ding S.J."/>
            <person name="Wang X.J."/>
            <person name="Zhu J.G."/>
            <person name="Ruan X.D."/>
            <person name="Zhao L."/>
            <person name="Wei J.T."/>
            <person name="Ye R.Z."/>
            <person name="Que T.C."/>
            <person name="Du C.H."/>
            <person name="Zhou Y.H."/>
            <person name="Cheng J.X."/>
            <person name="Dai P.F."/>
            <person name="Guo W.B."/>
            <person name="Han X.H."/>
            <person name="Huang E.J."/>
            <person name="Li L.F."/>
            <person name="Wei W."/>
            <person name="Gao Y.C."/>
            <person name="Liu J.Z."/>
            <person name="Shao H.Z."/>
            <person name="Wang X."/>
            <person name="Wang C.C."/>
            <person name="Yang T.C."/>
            <person name="Huo Q.B."/>
            <person name="Li W."/>
            <person name="Chen H.Y."/>
            <person name="Chen S.E."/>
            <person name="Zhou L.G."/>
            <person name="Ni X.B."/>
            <person name="Tian J.H."/>
            <person name="Sheng Y."/>
            <person name="Liu T."/>
            <person name="Pan Y.S."/>
            <person name="Xia L.Y."/>
            <person name="Li J."/>
            <person name="Zhao F."/>
            <person name="Cao W.C."/>
        </authorList>
    </citation>
    <scope>NUCLEOTIDE SEQUENCE</scope>
    <source>
        <strain evidence="2">Rsan-2018</strain>
    </source>
</reference>
<feature type="compositionally biased region" description="Polar residues" evidence="1">
    <location>
        <begin position="606"/>
        <end position="622"/>
    </location>
</feature>
<dbReference type="PANTHER" id="PTHR19446">
    <property type="entry name" value="REVERSE TRANSCRIPTASES"/>
    <property type="match status" value="1"/>
</dbReference>
<keyword evidence="3" id="KW-1185">Reference proteome</keyword>
<sequence length="638" mass="67708">MNCTAPFCGRCGTYGHDGKGCSLPCRRCGDPHATVACTIRRSYSEAASKDFPPLQPETPATDKGEVPPTPVPGPAQDQNPQDATPHPTPAAYPVSPDLASATTVDDQVCVSRRPVITIERHAGTSLHSCPPPFKVPASSVTEFPAATRKPIAVTEVPCGHQRDPGSPAPPAFTRHFEFMAQSATSVSSVAGGSLHSLLQDLPRFSNSDSDTLLSPPSDSEIKDALNAMKKGSALKPDGLPVEFYIEFWPIIGPFMSRVIRRCFHDLSLQHSFRSGRITLIPKKDSQSMRPEDWRPITLLNADYKLQANILVRRITQPRSRGGFAFPDVAVTASILSLRTLLRLLNNDGTPAQTLARYYLGPSLRVLVPADGHPTTVCPVRRSYSDAAAAAFPPLPTVSPAVTAERETGAADEILRNSLSEAMVNGEVCSLANPNAPCLPASLTAKGDTTVDVAPISAKHNEPCCLPASKAEKQKHAGTDAPAPSSISAAECTAVSDVPKCTDAGVSSGAALKPNEPTTSVPSESQARDFLEQVARRHGNSLLTRLDKQPTVKVVGGDNVDPAPLPLPESSESSFSLGVDSSIELSPSLDGCDVEMLVPREVKRAHTTGTSSDGTQHSHSESQQPKKPRPSSRGPKCVV</sequence>
<organism evidence="2 3">
    <name type="scientific">Rhipicephalus sanguineus</name>
    <name type="common">Brown dog tick</name>
    <name type="synonym">Ixodes sanguineus</name>
    <dbReference type="NCBI Taxonomy" id="34632"/>
    <lineage>
        <taxon>Eukaryota</taxon>
        <taxon>Metazoa</taxon>
        <taxon>Ecdysozoa</taxon>
        <taxon>Arthropoda</taxon>
        <taxon>Chelicerata</taxon>
        <taxon>Arachnida</taxon>
        <taxon>Acari</taxon>
        <taxon>Parasitiformes</taxon>
        <taxon>Ixodida</taxon>
        <taxon>Ixodoidea</taxon>
        <taxon>Ixodidae</taxon>
        <taxon>Rhipicephalinae</taxon>
        <taxon>Rhipicephalus</taxon>
        <taxon>Rhipicephalus</taxon>
    </lineage>
</organism>
<feature type="compositionally biased region" description="Polar residues" evidence="1">
    <location>
        <begin position="515"/>
        <end position="524"/>
    </location>
</feature>
<accession>A0A9D4QD51</accession>
<feature type="region of interest" description="Disordered" evidence="1">
    <location>
        <begin position="597"/>
        <end position="638"/>
    </location>
</feature>
<gene>
    <name evidence="2" type="ORF">HPB52_003597</name>
</gene>
<evidence type="ECO:0008006" key="4">
    <source>
        <dbReference type="Google" id="ProtNLM"/>
    </source>
</evidence>
<proteinExistence type="predicted"/>
<feature type="compositionally biased region" description="Low complexity" evidence="1">
    <location>
        <begin position="567"/>
        <end position="576"/>
    </location>
</feature>
<reference evidence="2" key="2">
    <citation type="submission" date="2021-09" db="EMBL/GenBank/DDBJ databases">
        <authorList>
            <person name="Jia N."/>
            <person name="Wang J."/>
            <person name="Shi W."/>
            <person name="Du L."/>
            <person name="Sun Y."/>
            <person name="Zhan W."/>
            <person name="Jiang J."/>
            <person name="Wang Q."/>
            <person name="Zhang B."/>
            <person name="Ji P."/>
            <person name="Sakyi L.B."/>
            <person name="Cui X."/>
            <person name="Yuan T."/>
            <person name="Jiang B."/>
            <person name="Yang W."/>
            <person name="Lam T.T.-Y."/>
            <person name="Chang Q."/>
            <person name="Ding S."/>
            <person name="Wang X."/>
            <person name="Zhu J."/>
            <person name="Ruan X."/>
            <person name="Zhao L."/>
            <person name="Wei J."/>
            <person name="Que T."/>
            <person name="Du C."/>
            <person name="Cheng J."/>
            <person name="Dai P."/>
            <person name="Han X."/>
            <person name="Huang E."/>
            <person name="Gao Y."/>
            <person name="Liu J."/>
            <person name="Shao H."/>
            <person name="Ye R."/>
            <person name="Li L."/>
            <person name="Wei W."/>
            <person name="Wang X."/>
            <person name="Wang C."/>
            <person name="Huo Q."/>
            <person name="Li W."/>
            <person name="Guo W."/>
            <person name="Chen H."/>
            <person name="Chen S."/>
            <person name="Zhou L."/>
            <person name="Zhou L."/>
            <person name="Ni X."/>
            <person name="Tian J."/>
            <person name="Zhou Y."/>
            <person name="Sheng Y."/>
            <person name="Liu T."/>
            <person name="Pan Y."/>
            <person name="Xia L."/>
            <person name="Li J."/>
            <person name="Zhao F."/>
            <person name="Cao W."/>
        </authorList>
    </citation>
    <scope>NUCLEOTIDE SEQUENCE</scope>
    <source>
        <strain evidence="2">Rsan-2018</strain>
        <tissue evidence="2">Larvae</tissue>
    </source>
</reference>
<comment type="caution">
    <text evidence="2">The sequence shown here is derived from an EMBL/GenBank/DDBJ whole genome shotgun (WGS) entry which is preliminary data.</text>
</comment>
<evidence type="ECO:0000313" key="3">
    <source>
        <dbReference type="Proteomes" id="UP000821837"/>
    </source>
</evidence>
<feature type="region of interest" description="Disordered" evidence="1">
    <location>
        <begin position="552"/>
        <end position="578"/>
    </location>
</feature>